<dbReference type="EMBL" id="CAJVAP010000008">
    <property type="protein sequence ID" value="CAG7606591.1"/>
    <property type="molecule type" value="Genomic_DNA"/>
</dbReference>
<accession>A0A916JVF2</accession>
<dbReference type="PANTHER" id="PTHR11699">
    <property type="entry name" value="ALDEHYDE DEHYDROGENASE-RELATED"/>
    <property type="match status" value="1"/>
</dbReference>
<dbReference type="AlphaFoldDB" id="A0A916JVF2"/>
<protein>
    <submittedName>
        <fullName evidence="6">Gamma-aminobutyraldehyde dehydrogenase</fullName>
        <ecNumber evidence="6">1.2.1.19</ecNumber>
    </submittedName>
</protein>
<evidence type="ECO:0000313" key="6">
    <source>
        <dbReference type="EMBL" id="CAG7606591.1"/>
    </source>
</evidence>
<comment type="caution">
    <text evidence="6">The sequence shown here is derived from an EMBL/GenBank/DDBJ whole genome shotgun (WGS) entry which is preliminary data.</text>
</comment>
<dbReference type="InterPro" id="IPR029510">
    <property type="entry name" value="Ald_DH_CS_GLU"/>
</dbReference>
<reference evidence="6" key="1">
    <citation type="submission" date="2021-06" db="EMBL/GenBank/DDBJ databases">
        <authorList>
            <person name="Criscuolo A."/>
        </authorList>
    </citation>
    <scope>NUCLEOTIDE SEQUENCE</scope>
    <source>
        <strain evidence="6">CIP111803</strain>
    </source>
</reference>
<dbReference type="FunFam" id="3.40.309.10:FF:000009">
    <property type="entry name" value="Aldehyde dehydrogenase A"/>
    <property type="match status" value="1"/>
</dbReference>
<feature type="domain" description="Aldehyde dehydrogenase" evidence="5">
    <location>
        <begin position="37"/>
        <end position="486"/>
    </location>
</feature>
<sequence>MSGDGTGIDRADAGGADAEPILGTFVGGERFAGGAAHELVNPATNEVFGRIAQSSVADVDVAVRRAREAQPAWGDTTPGARALVLLRLADLIERDAAELSRMEVEERGVPFTTIHDGEIPFAADNLRFFAGAARSLDGTGAGRFSEGYTSVLTRRPVGVVAGIAPWNFPLIMALWKAGPALAAGNAVVLKPAPMTPRTTLRLAELALEAGVPAGVLSVVTGGADVGEALVTHPLVDMVSVTGSTATGKAVMRGAVEGVKRVHLELGGKAPVLVFEDADIDAMAHAIALGATYNTGQDCTAATRVYLQRERFDEGVAALQTKLEQIVVGPPEDPDTHLGPLITAAHRDRVHGFVSRAVEAGARVLTGGVVPEGRGNFYPPTLVVDAAQSSEIVQGEVFGPVLVALPFDGEADALELANDSAYGLASSIWTRDVSRAIRVSHGLDVGVTWINDHLPIASEAPHGGVKGSGFGKDMSIEPLLDYSVTRHLMIRHAPPPATTGFRPA</sequence>
<dbReference type="RefSeq" id="WP_218114568.1">
    <property type="nucleotide sequence ID" value="NZ_CAJVAP010000008.1"/>
</dbReference>
<evidence type="ECO:0000313" key="7">
    <source>
        <dbReference type="Proteomes" id="UP000693892"/>
    </source>
</evidence>
<dbReference type="Pfam" id="PF00171">
    <property type="entry name" value="Aldedh"/>
    <property type="match status" value="1"/>
</dbReference>
<dbReference type="EC" id="1.2.1.19" evidence="6"/>
<name>A0A916JVF2_9MICO</name>
<keyword evidence="7" id="KW-1185">Reference proteome</keyword>
<dbReference type="PROSITE" id="PS00687">
    <property type="entry name" value="ALDEHYDE_DEHYDR_GLU"/>
    <property type="match status" value="1"/>
</dbReference>
<dbReference type="Proteomes" id="UP000693892">
    <property type="component" value="Unassembled WGS sequence"/>
</dbReference>
<gene>
    <name evidence="6" type="primary">prr_1</name>
    <name evidence="6" type="ORF">LEUCIP111803_00947</name>
</gene>
<dbReference type="NCBIfam" id="NF010000">
    <property type="entry name" value="PRK13473.1"/>
    <property type="match status" value="1"/>
</dbReference>
<dbReference type="InterPro" id="IPR015590">
    <property type="entry name" value="Aldehyde_DH_dom"/>
</dbReference>
<organism evidence="6 7">
    <name type="scientific">Leucobacter soli</name>
    <dbReference type="NCBI Taxonomy" id="2812850"/>
    <lineage>
        <taxon>Bacteria</taxon>
        <taxon>Bacillati</taxon>
        <taxon>Actinomycetota</taxon>
        <taxon>Actinomycetes</taxon>
        <taxon>Micrococcales</taxon>
        <taxon>Microbacteriaceae</taxon>
        <taxon>Leucobacter</taxon>
    </lineage>
</organism>
<proteinExistence type="inferred from homology"/>
<keyword evidence="2 4" id="KW-0560">Oxidoreductase</keyword>
<comment type="similarity">
    <text evidence="1 4">Belongs to the aldehyde dehydrogenase family.</text>
</comment>
<evidence type="ECO:0000256" key="1">
    <source>
        <dbReference type="ARBA" id="ARBA00009986"/>
    </source>
</evidence>
<dbReference type="GO" id="GO:0019145">
    <property type="term" value="F:aminobutyraldehyde dehydrogenase (NAD+) activity"/>
    <property type="evidence" value="ECO:0007669"/>
    <property type="project" value="UniProtKB-EC"/>
</dbReference>
<evidence type="ECO:0000256" key="4">
    <source>
        <dbReference type="RuleBase" id="RU003345"/>
    </source>
</evidence>
<evidence type="ECO:0000256" key="3">
    <source>
        <dbReference type="PROSITE-ProRule" id="PRU10007"/>
    </source>
</evidence>
<evidence type="ECO:0000256" key="2">
    <source>
        <dbReference type="ARBA" id="ARBA00023002"/>
    </source>
</evidence>
<dbReference type="FunFam" id="3.40.605.10:FF:000007">
    <property type="entry name" value="NAD/NADP-dependent betaine aldehyde dehydrogenase"/>
    <property type="match status" value="1"/>
</dbReference>
<evidence type="ECO:0000259" key="5">
    <source>
        <dbReference type="Pfam" id="PF00171"/>
    </source>
</evidence>
<feature type="active site" evidence="3">
    <location>
        <position position="264"/>
    </location>
</feature>